<dbReference type="Proteomes" id="UP000801492">
    <property type="component" value="Unassembled WGS sequence"/>
</dbReference>
<keyword evidence="3" id="KW-0964">Secreted</keyword>
<accession>A0A8K0CJ41</accession>
<evidence type="ECO:0000256" key="1">
    <source>
        <dbReference type="ARBA" id="ARBA00004613"/>
    </source>
</evidence>
<dbReference type="AlphaFoldDB" id="A0A8K0CJ41"/>
<keyword evidence="7" id="KW-1185">Reference proteome</keyword>
<reference evidence="6" key="1">
    <citation type="submission" date="2019-08" db="EMBL/GenBank/DDBJ databases">
        <title>The genome of the North American firefly Photinus pyralis.</title>
        <authorList>
            <consortium name="Photinus pyralis genome working group"/>
            <person name="Fallon T.R."/>
            <person name="Sander Lower S.E."/>
            <person name="Weng J.-K."/>
        </authorList>
    </citation>
    <scope>NUCLEOTIDE SEQUENCE</scope>
    <source>
        <strain evidence="6">TRF0915ILg1</strain>
        <tissue evidence="6">Whole body</tissue>
    </source>
</reference>
<dbReference type="OrthoDB" id="8194670at2759"/>
<dbReference type="InterPro" id="IPR006170">
    <property type="entry name" value="PBP/GOBP"/>
</dbReference>
<organism evidence="6 7">
    <name type="scientific">Ignelater luminosus</name>
    <name type="common">Cucubano</name>
    <name type="synonym">Pyrophorus luminosus</name>
    <dbReference type="NCBI Taxonomy" id="2038154"/>
    <lineage>
        <taxon>Eukaryota</taxon>
        <taxon>Metazoa</taxon>
        <taxon>Ecdysozoa</taxon>
        <taxon>Arthropoda</taxon>
        <taxon>Hexapoda</taxon>
        <taxon>Insecta</taxon>
        <taxon>Pterygota</taxon>
        <taxon>Neoptera</taxon>
        <taxon>Endopterygota</taxon>
        <taxon>Coleoptera</taxon>
        <taxon>Polyphaga</taxon>
        <taxon>Elateriformia</taxon>
        <taxon>Elateroidea</taxon>
        <taxon>Elateridae</taxon>
        <taxon>Agrypninae</taxon>
        <taxon>Pyrophorini</taxon>
        <taxon>Ignelater</taxon>
    </lineage>
</organism>
<dbReference type="GO" id="GO:0005615">
    <property type="term" value="C:extracellular space"/>
    <property type="evidence" value="ECO:0007669"/>
    <property type="project" value="TreeGrafter"/>
</dbReference>
<evidence type="ECO:0000256" key="3">
    <source>
        <dbReference type="ARBA" id="ARBA00022525"/>
    </source>
</evidence>
<comment type="subcellular location">
    <subcellularLocation>
        <location evidence="1">Secreted</location>
    </subcellularLocation>
</comment>
<dbReference type="InterPro" id="IPR036728">
    <property type="entry name" value="PBP_GOBP_sf"/>
</dbReference>
<protein>
    <submittedName>
        <fullName evidence="6">Uncharacterized protein</fullName>
    </submittedName>
</protein>
<dbReference type="PANTHER" id="PTHR11857:SF43">
    <property type="entry name" value="GEO07291P1-RELATED"/>
    <property type="match status" value="1"/>
</dbReference>
<feature type="chain" id="PRO_5035434197" evidence="5">
    <location>
        <begin position="18"/>
        <end position="137"/>
    </location>
</feature>
<feature type="signal peptide" evidence="5">
    <location>
        <begin position="1"/>
        <end position="17"/>
    </location>
</feature>
<evidence type="ECO:0000313" key="6">
    <source>
        <dbReference type="EMBL" id="KAF2888308.1"/>
    </source>
</evidence>
<comment type="caution">
    <text evidence="6">The sequence shown here is derived from an EMBL/GenBank/DDBJ whole genome shotgun (WGS) entry which is preliminary data.</text>
</comment>
<dbReference type="PANTHER" id="PTHR11857">
    <property type="entry name" value="ODORANT BINDING PROTEIN-RELATED"/>
    <property type="match status" value="1"/>
</dbReference>
<dbReference type="GO" id="GO:0007608">
    <property type="term" value="P:sensory perception of smell"/>
    <property type="evidence" value="ECO:0007669"/>
    <property type="project" value="TreeGrafter"/>
</dbReference>
<dbReference type="GO" id="GO:0005549">
    <property type="term" value="F:odorant binding"/>
    <property type="evidence" value="ECO:0007669"/>
    <property type="project" value="InterPro"/>
</dbReference>
<evidence type="ECO:0000256" key="5">
    <source>
        <dbReference type="SAM" id="SignalP"/>
    </source>
</evidence>
<gene>
    <name evidence="6" type="ORF">ILUMI_17864</name>
</gene>
<name>A0A8K0CJ41_IGNLU</name>
<sequence>MNVCVLLLLLVAHQALAHQNVTLSDIRKLWRRTMSPVQSECMCKTGVTQRVLDKFFKYGNMPDDPCFGCFMNCVNLKLGIMNSAGEIDAKILSEVVDYVDISLAQKCVNKTGEPDRCRKAFLLFQCVYDDLSKQFPA</sequence>
<dbReference type="EMBL" id="VTPC01078410">
    <property type="protein sequence ID" value="KAF2888308.1"/>
    <property type="molecule type" value="Genomic_DNA"/>
</dbReference>
<dbReference type="Gene3D" id="1.10.238.20">
    <property type="entry name" value="Pheromone/general odorant binding protein domain"/>
    <property type="match status" value="1"/>
</dbReference>
<evidence type="ECO:0000256" key="4">
    <source>
        <dbReference type="ARBA" id="ARBA00022729"/>
    </source>
</evidence>
<evidence type="ECO:0000313" key="7">
    <source>
        <dbReference type="Proteomes" id="UP000801492"/>
    </source>
</evidence>
<comment type="similarity">
    <text evidence="2">Belongs to the PBP/GOBP family.</text>
</comment>
<keyword evidence="4 5" id="KW-0732">Signal</keyword>
<evidence type="ECO:0000256" key="2">
    <source>
        <dbReference type="ARBA" id="ARBA00008098"/>
    </source>
</evidence>
<dbReference type="SMART" id="SM00708">
    <property type="entry name" value="PhBP"/>
    <property type="match status" value="1"/>
</dbReference>
<dbReference type="CDD" id="cd23992">
    <property type="entry name" value="PBP_GOBP"/>
    <property type="match status" value="1"/>
</dbReference>
<proteinExistence type="inferred from homology"/>
<dbReference type="SUPFAM" id="SSF47565">
    <property type="entry name" value="Insect pheromone/odorant-binding proteins"/>
    <property type="match status" value="1"/>
</dbReference>
<dbReference type="Pfam" id="PF01395">
    <property type="entry name" value="PBP_GOBP"/>
    <property type="match status" value="1"/>
</dbReference>